<organism evidence="1 2">
    <name type="scientific">Steinernema glaseri</name>
    <dbReference type="NCBI Taxonomy" id="37863"/>
    <lineage>
        <taxon>Eukaryota</taxon>
        <taxon>Metazoa</taxon>
        <taxon>Ecdysozoa</taxon>
        <taxon>Nematoda</taxon>
        <taxon>Chromadorea</taxon>
        <taxon>Rhabditida</taxon>
        <taxon>Tylenchina</taxon>
        <taxon>Panagrolaimomorpha</taxon>
        <taxon>Strongyloidoidea</taxon>
        <taxon>Steinernematidae</taxon>
        <taxon>Steinernema</taxon>
    </lineage>
</organism>
<dbReference type="AlphaFoldDB" id="A0A1I7ZIU8"/>
<evidence type="ECO:0000313" key="1">
    <source>
        <dbReference type="Proteomes" id="UP000095287"/>
    </source>
</evidence>
<keyword evidence="1" id="KW-1185">Reference proteome</keyword>
<accession>A0A1I7ZIU8</accession>
<proteinExistence type="predicted"/>
<dbReference type="WBParaSite" id="L893_g26634.t1">
    <property type="protein sequence ID" value="L893_g26634.t1"/>
    <property type="gene ID" value="L893_g26634"/>
</dbReference>
<name>A0A1I7ZIU8_9BILA</name>
<evidence type="ECO:0000313" key="2">
    <source>
        <dbReference type="WBParaSite" id="L893_g26634.t1"/>
    </source>
</evidence>
<dbReference type="Proteomes" id="UP000095287">
    <property type="component" value="Unplaced"/>
</dbReference>
<protein>
    <submittedName>
        <fullName evidence="2">Uncharacterized protein</fullName>
    </submittedName>
</protein>
<sequence>MLTWALSRRFGRSKKAHPVPFHDHSQLALRNEYSMAATCQFPKVLCAARRPSRNVKFAEWPIYTLPKIHYNAAAKGLPLNGFRPHCPFKNVVY</sequence>
<reference evidence="2" key="1">
    <citation type="submission" date="2016-11" db="UniProtKB">
        <authorList>
            <consortium name="WormBaseParasite"/>
        </authorList>
    </citation>
    <scope>IDENTIFICATION</scope>
</reference>